<evidence type="ECO:0000313" key="2">
    <source>
        <dbReference type="EMBL" id="PWA13738.1"/>
    </source>
</evidence>
<dbReference type="SUPFAM" id="SSF54277">
    <property type="entry name" value="CAD &amp; PB1 domains"/>
    <property type="match status" value="1"/>
</dbReference>
<dbReference type="InterPro" id="IPR045012">
    <property type="entry name" value="NLP"/>
</dbReference>
<dbReference type="PANTHER" id="PTHR32002">
    <property type="entry name" value="PROTEIN NLP8"/>
    <property type="match status" value="1"/>
</dbReference>
<dbReference type="InterPro" id="IPR000270">
    <property type="entry name" value="PB1_dom"/>
</dbReference>
<accession>A0A2U1K959</accession>
<reference evidence="2 3" key="1">
    <citation type="journal article" date="2018" name="Mol. Plant">
        <title>The genome of Artemisia annua provides insight into the evolution of Asteraceae family and artemisinin biosynthesis.</title>
        <authorList>
            <person name="Shen Q."/>
            <person name="Zhang L."/>
            <person name="Liao Z."/>
            <person name="Wang S."/>
            <person name="Yan T."/>
            <person name="Shi P."/>
            <person name="Liu M."/>
            <person name="Fu X."/>
            <person name="Pan Q."/>
            <person name="Wang Y."/>
            <person name="Lv Z."/>
            <person name="Lu X."/>
            <person name="Zhang F."/>
            <person name="Jiang W."/>
            <person name="Ma Y."/>
            <person name="Chen M."/>
            <person name="Hao X."/>
            <person name="Li L."/>
            <person name="Tang Y."/>
            <person name="Lv G."/>
            <person name="Zhou Y."/>
            <person name="Sun X."/>
            <person name="Brodelius P.E."/>
            <person name="Rose J.K.C."/>
            <person name="Tang K."/>
        </authorList>
    </citation>
    <scope>NUCLEOTIDE SEQUENCE [LARGE SCALE GENOMIC DNA]</scope>
    <source>
        <strain evidence="3">cv. Huhao1</strain>
        <tissue evidence="2">Leaf</tissue>
    </source>
</reference>
<sequence length="124" mass="13786">MTNVSDQGSSTNVSTRKRCLATFTDDEETSSPLKKHKLDFDLVPSVPFEVSFGQSAINFRLSNPFELSELEKEVAQRLNLEGKRLRLKYRDEDDDLILISIDTDVSAAFEASGSGIIRLICAAD</sequence>
<dbReference type="Proteomes" id="UP000245207">
    <property type="component" value="Unassembled WGS sequence"/>
</dbReference>
<dbReference type="Gene3D" id="3.10.20.90">
    <property type="entry name" value="Phosphatidylinositol 3-kinase Catalytic Subunit, Chain A, domain 1"/>
    <property type="match status" value="1"/>
</dbReference>
<keyword evidence="3" id="KW-1185">Reference proteome</keyword>
<organism evidence="2 3">
    <name type="scientific">Artemisia annua</name>
    <name type="common">Sweet wormwood</name>
    <dbReference type="NCBI Taxonomy" id="35608"/>
    <lineage>
        <taxon>Eukaryota</taxon>
        <taxon>Viridiplantae</taxon>
        <taxon>Streptophyta</taxon>
        <taxon>Embryophyta</taxon>
        <taxon>Tracheophyta</taxon>
        <taxon>Spermatophyta</taxon>
        <taxon>Magnoliopsida</taxon>
        <taxon>eudicotyledons</taxon>
        <taxon>Gunneridae</taxon>
        <taxon>Pentapetalae</taxon>
        <taxon>asterids</taxon>
        <taxon>campanulids</taxon>
        <taxon>Asterales</taxon>
        <taxon>Asteraceae</taxon>
        <taxon>Asteroideae</taxon>
        <taxon>Anthemideae</taxon>
        <taxon>Artemisiinae</taxon>
        <taxon>Artemisia</taxon>
    </lineage>
</organism>
<dbReference type="AlphaFoldDB" id="A0A2U1K959"/>
<dbReference type="SMART" id="SM00666">
    <property type="entry name" value="PB1"/>
    <property type="match status" value="1"/>
</dbReference>
<dbReference type="EMBL" id="PKPP01034046">
    <property type="protein sequence ID" value="PWA13738.1"/>
    <property type="molecule type" value="Genomic_DNA"/>
</dbReference>
<evidence type="ECO:0000259" key="1">
    <source>
        <dbReference type="PROSITE" id="PS51745"/>
    </source>
</evidence>
<evidence type="ECO:0000313" key="3">
    <source>
        <dbReference type="Proteomes" id="UP000245207"/>
    </source>
</evidence>
<protein>
    <submittedName>
        <fullName evidence="2">NIN-like protein</fullName>
    </submittedName>
</protein>
<comment type="caution">
    <text evidence="2">The sequence shown here is derived from an EMBL/GenBank/DDBJ whole genome shotgun (WGS) entry which is preliminary data.</text>
</comment>
<dbReference type="PANTHER" id="PTHR32002:SF35">
    <property type="entry name" value="PROTEIN NLP6"/>
    <property type="match status" value="1"/>
</dbReference>
<dbReference type="GO" id="GO:0003700">
    <property type="term" value="F:DNA-binding transcription factor activity"/>
    <property type="evidence" value="ECO:0007669"/>
    <property type="project" value="InterPro"/>
</dbReference>
<dbReference type="PROSITE" id="PS51745">
    <property type="entry name" value="PB1"/>
    <property type="match status" value="1"/>
</dbReference>
<name>A0A2U1K959_ARTAN</name>
<feature type="domain" description="PB1" evidence="1">
    <location>
        <begin position="45"/>
        <end position="124"/>
    </location>
</feature>
<dbReference type="OrthoDB" id="1740180at2759"/>
<gene>
    <name evidence="2" type="ORF">CTI12_AA630960</name>
</gene>
<dbReference type="InterPro" id="IPR053793">
    <property type="entry name" value="PB1-like"/>
</dbReference>
<dbReference type="Pfam" id="PF00564">
    <property type="entry name" value="PB1"/>
    <property type="match status" value="1"/>
</dbReference>
<proteinExistence type="predicted"/>